<dbReference type="SMART" id="SM00954">
    <property type="entry name" value="RelA_SpoT"/>
    <property type="match status" value="1"/>
</dbReference>
<gene>
    <name evidence="3" type="ORF">CUD01_20820</name>
</gene>
<dbReference type="Gene3D" id="1.10.287.860">
    <property type="entry name" value="Nucleotidyltransferase"/>
    <property type="match status" value="1"/>
</dbReference>
<dbReference type="InterPro" id="IPR052366">
    <property type="entry name" value="GTP_Pyrophosphokinase"/>
</dbReference>
<dbReference type="GO" id="GO:0015969">
    <property type="term" value="P:guanosine tetraphosphate metabolic process"/>
    <property type="evidence" value="ECO:0007669"/>
    <property type="project" value="InterPro"/>
</dbReference>
<dbReference type="Pfam" id="PF04607">
    <property type="entry name" value="RelA_SpoT"/>
    <property type="match status" value="1"/>
</dbReference>
<keyword evidence="4" id="KW-1185">Reference proteome</keyword>
<evidence type="ECO:0000256" key="1">
    <source>
        <dbReference type="SAM" id="MobiDB-lite"/>
    </source>
</evidence>
<evidence type="ECO:0000313" key="4">
    <source>
        <dbReference type="Proteomes" id="UP000315842"/>
    </source>
</evidence>
<name>A0A4Y3KF67_CELUD</name>
<dbReference type="CDD" id="cd05399">
    <property type="entry name" value="NT_Rel-Spo_like"/>
    <property type="match status" value="1"/>
</dbReference>
<keyword evidence="3" id="KW-0418">Kinase</keyword>
<dbReference type="AlphaFoldDB" id="A0A4Y3KF67"/>
<protein>
    <submittedName>
        <fullName evidence="3">GTP pyrophosphokinase</fullName>
    </submittedName>
</protein>
<dbReference type="Gene3D" id="3.30.460.10">
    <property type="entry name" value="Beta Polymerase, domain 2"/>
    <property type="match status" value="1"/>
</dbReference>
<accession>A0A4Y3KF67</accession>
<organism evidence="3 4">
    <name type="scientific">Cellulomonas uda</name>
    <dbReference type="NCBI Taxonomy" id="1714"/>
    <lineage>
        <taxon>Bacteria</taxon>
        <taxon>Bacillati</taxon>
        <taxon>Actinomycetota</taxon>
        <taxon>Actinomycetes</taxon>
        <taxon>Micrococcales</taxon>
        <taxon>Cellulomonadaceae</taxon>
        <taxon>Cellulomonas</taxon>
    </lineage>
</organism>
<dbReference type="InterPro" id="IPR007685">
    <property type="entry name" value="RelA_SpoT"/>
</dbReference>
<dbReference type="RefSeq" id="WP_307722677.1">
    <property type="nucleotide sequence ID" value="NZ_BJLP01000033.1"/>
</dbReference>
<dbReference type="SUPFAM" id="SSF81301">
    <property type="entry name" value="Nucleotidyltransferase"/>
    <property type="match status" value="1"/>
</dbReference>
<sequence length="265" mass="29725">MPAPHPHELQTQVETRLRDLAGRTGVTVDAGEVFARLREVGDEFQRLQMYYQFGIDEVSTKIAILRDEFATMYDYNPIEHVRSRLKSPDSLLSKALRQGVDLTVPAIRASIRDIAGIRITCSFVSDVYWIAQMLSAQPDLTVLTTKDYIANPKPNGYRSLHLIVQVPVFLSRHTEHIPVELQIRTIAMDFWASMEHKLRYKYSADMPAHLRAEIDDAARVAADLDARMSRLRDEVRPNPTDDLTDGAPGAPGDAGTAGHLGTYLV</sequence>
<feature type="domain" description="RelA/SpoT" evidence="2">
    <location>
        <begin position="83"/>
        <end position="206"/>
    </location>
</feature>
<dbReference type="GO" id="GO:0016301">
    <property type="term" value="F:kinase activity"/>
    <property type="evidence" value="ECO:0007669"/>
    <property type="project" value="UniProtKB-KW"/>
</dbReference>
<reference evidence="3 4" key="1">
    <citation type="submission" date="2019-06" db="EMBL/GenBank/DDBJ databases">
        <title>Whole genome shotgun sequence of Cellulomonas uda NBRC 3747.</title>
        <authorList>
            <person name="Hosoyama A."/>
            <person name="Uohara A."/>
            <person name="Ohji S."/>
            <person name="Ichikawa N."/>
        </authorList>
    </citation>
    <scope>NUCLEOTIDE SEQUENCE [LARGE SCALE GENOMIC DNA]</scope>
    <source>
        <strain evidence="3 4">NBRC 3747</strain>
    </source>
</reference>
<dbReference type="PANTHER" id="PTHR47837">
    <property type="entry name" value="GTP PYROPHOSPHOKINASE YJBM"/>
    <property type="match status" value="1"/>
</dbReference>
<proteinExistence type="predicted"/>
<dbReference type="InterPro" id="IPR043519">
    <property type="entry name" value="NT_sf"/>
</dbReference>
<evidence type="ECO:0000259" key="2">
    <source>
        <dbReference type="SMART" id="SM00954"/>
    </source>
</evidence>
<feature type="region of interest" description="Disordered" evidence="1">
    <location>
        <begin position="230"/>
        <end position="265"/>
    </location>
</feature>
<comment type="caution">
    <text evidence="3">The sequence shown here is derived from an EMBL/GenBank/DDBJ whole genome shotgun (WGS) entry which is preliminary data.</text>
</comment>
<keyword evidence="3" id="KW-0808">Transferase</keyword>
<dbReference type="EMBL" id="BJLP01000033">
    <property type="protein sequence ID" value="GEA81638.1"/>
    <property type="molecule type" value="Genomic_DNA"/>
</dbReference>
<evidence type="ECO:0000313" key="3">
    <source>
        <dbReference type="EMBL" id="GEA81638.1"/>
    </source>
</evidence>
<dbReference type="Proteomes" id="UP000315842">
    <property type="component" value="Unassembled WGS sequence"/>
</dbReference>
<feature type="compositionally biased region" description="Low complexity" evidence="1">
    <location>
        <begin position="245"/>
        <end position="257"/>
    </location>
</feature>
<dbReference type="PANTHER" id="PTHR47837:SF2">
    <property type="entry name" value="GTP PYROPHOSPHOKINASE YWAC"/>
    <property type="match status" value="1"/>
</dbReference>